<organism evidence="6 7">
    <name type="scientific">Elephant endotheliotropic herpesvirus 5</name>
    <dbReference type="NCBI Taxonomy" id="768738"/>
    <lineage>
        <taxon>Viruses</taxon>
        <taxon>Duplodnaviria</taxon>
        <taxon>Heunggongvirae</taxon>
        <taxon>Peploviricota</taxon>
        <taxon>Herviviricetes</taxon>
        <taxon>Herpesvirales</taxon>
        <taxon>Orthoherpesviridae</taxon>
        <taxon>Betaherpesvirinae</taxon>
        <taxon>Proboscivirus</taxon>
    </lineage>
</organism>
<dbReference type="KEGG" id="vg:20098542"/>
<dbReference type="Proteomes" id="UP000152474">
    <property type="component" value="Segment"/>
</dbReference>
<evidence type="ECO:0000313" key="6">
    <source>
        <dbReference type="EMBL" id="AHC02859.1"/>
    </source>
</evidence>
<keyword evidence="4" id="KW-0426">Late protein</keyword>
<evidence type="ECO:0000256" key="2">
    <source>
        <dbReference type="ARBA" id="ARBA00022580"/>
    </source>
</evidence>
<dbReference type="GeneID" id="20098542"/>
<gene>
    <name evidence="6" type="primary">U65</name>
</gene>
<sequence length="333" mass="37673">MSEPSGLYLEPLRQFFNKECIWRKTGKGMKHREYRCLSSASPWTILPHSAARVWSYQINVIIVKKRNSDYMISVAIDGQHYKQILSPKVSANLFFVLPLPYVKFYKLTFDNFKYMDDEFTPIYDNSALQHIAIPGLNLYDYCTVLSKPLSAQIAGAIVSIGNCGVWSVTTGSQINLVCFALKYDLAVCLSDPKMFPSLARCMASAVGCNQETCSYCTGHDKHVSMFDVCGTHGKNKELCLCSIPCARCDWKINDPTMKPLFCKDDITSIQIRDPPPDPNIIFPKISSYFYGLTPDNQSVELKDDSFMLVRLDAKMSTMMILSCPILKRMCLML</sequence>
<name>A0A075CZT9_9BETA</name>
<dbReference type="OrthoDB" id="8436at10239"/>
<keyword evidence="3" id="KW-0946">Virion</keyword>
<keyword evidence="2" id="KW-0920">Virion tegument</keyword>
<proteinExistence type="predicted"/>
<reference evidence="6 7" key="1">
    <citation type="submission" date="2013-11" db="EMBL/GenBank/DDBJ databases">
        <title>Genome sequence of elephant endotheliotropic herpesvirus 5.</title>
        <authorList>
            <person name="Wilkie G.S."/>
            <person name="Davison A.J."/>
            <person name="Denk D."/>
            <person name="Kerr K."/>
            <person name="Redrobe S."/>
            <person name="Steinbach F."/>
            <person name="Dastjerdi A."/>
        </authorList>
    </citation>
    <scope>NUCLEOTIDE SEQUENCE [LARGE SCALE GENOMIC DNA]</scope>
    <source>
        <strain evidence="6 7">Vijay</strain>
    </source>
</reference>
<evidence type="ECO:0000256" key="1">
    <source>
        <dbReference type="ARBA" id="ARBA00022562"/>
    </source>
</evidence>
<evidence type="ECO:0000256" key="3">
    <source>
        <dbReference type="ARBA" id="ARBA00022844"/>
    </source>
</evidence>
<dbReference type="InterPro" id="IPR004286">
    <property type="entry name" value="Herpes_UL16/UL94"/>
</dbReference>
<protein>
    <submittedName>
        <fullName evidence="6">Tegument protein UL16</fullName>
    </submittedName>
</protein>
<evidence type="ECO:0000256" key="5">
    <source>
        <dbReference type="ARBA" id="ARBA00023200"/>
    </source>
</evidence>
<evidence type="ECO:0000313" key="7">
    <source>
        <dbReference type="Proteomes" id="UP000152474"/>
    </source>
</evidence>
<dbReference type="RefSeq" id="YP_009051986.1">
    <property type="nucleotide sequence ID" value="NC_024696.1"/>
</dbReference>
<keyword evidence="1" id="KW-1048">Host nucleus</keyword>
<keyword evidence="7" id="KW-1185">Reference proteome</keyword>
<accession>A0A075CZT9</accession>
<evidence type="ECO:0000256" key="4">
    <source>
        <dbReference type="ARBA" id="ARBA00022921"/>
    </source>
</evidence>
<dbReference type="Pfam" id="PF03044">
    <property type="entry name" value="Herpes_UL16"/>
    <property type="match status" value="1"/>
</dbReference>
<dbReference type="GO" id="GO:0044423">
    <property type="term" value="C:virion component"/>
    <property type="evidence" value="ECO:0007669"/>
    <property type="project" value="UniProtKB-KW"/>
</dbReference>
<dbReference type="EMBL" id="KF921519">
    <property type="protein sequence ID" value="AHC02859.1"/>
    <property type="molecule type" value="Genomic_DNA"/>
</dbReference>
<keyword evidence="5" id="KW-1035">Host cytoplasm</keyword>